<evidence type="ECO:0000313" key="2">
    <source>
        <dbReference type="Proteomes" id="UP001295740"/>
    </source>
</evidence>
<dbReference type="Proteomes" id="UP001295740">
    <property type="component" value="Unassembled WGS sequence"/>
</dbReference>
<reference evidence="1" key="1">
    <citation type="submission" date="2023-10" db="EMBL/GenBank/DDBJ databases">
        <authorList>
            <person name="Hackl T."/>
        </authorList>
    </citation>
    <scope>NUCLEOTIDE SEQUENCE</scope>
</reference>
<comment type="caution">
    <text evidence="1">The sequence shown here is derived from an EMBL/GenBank/DDBJ whole genome shotgun (WGS) entry which is preliminary data.</text>
</comment>
<dbReference type="AlphaFoldDB" id="A0AAI8VQW4"/>
<proteinExistence type="predicted"/>
<gene>
    <name evidence="1" type="ORF">KHLLAP_LOCUS9896</name>
</gene>
<name>A0AAI8VQW4_9PEZI</name>
<accession>A0AAI8VQW4</accession>
<evidence type="ECO:0000313" key="1">
    <source>
        <dbReference type="EMBL" id="CAJ2509428.1"/>
    </source>
</evidence>
<protein>
    <submittedName>
        <fullName evidence="1">Uu.00g144540.m01.CDS01</fullName>
    </submittedName>
</protein>
<sequence>MMKRGVKFRFPAIPEFRSIRSHFDDFHDLSVVLYFGRALQYCKTREDYLENVHDPKGREDPAKWILPLKDAETIYTRLKDALAAVKMLESMRYLSKTKFATSALEPSDIQRVMFIKFHCEPLLQAVDEVVNKPDNPVSLGLVFGFEVLLTSYKAYLWPNGQANKQNSRIRTLKYAAEVQKSIDSVLVALERAHRCKRCHTPLLGNLSRSGVQALEAYRRERRFDLYYQAPWSAGCHSVQILSIVTDLGIKLCHDSGCIRALLHAYNAVEKISPGFKAIPIFDTFCRPFSNSLFLGQLTKTKFSSHYRSVRLNKTRNRPGDTSLFYTLHSQVYASTVEFWNRVQGGKQKQKLTKAQQDDTINQFGAVPFNVSLEKVKEAVMSEFHGPLPVARINYFAIVLFCSELLQQLARKISQESPQADHVLSADVVDNLLEYIDKQLQRGNRHLMPHLRKIRRAKEFFEAVDSTIPLERFLWDI</sequence>
<dbReference type="EMBL" id="CAUWAG010000012">
    <property type="protein sequence ID" value="CAJ2509428.1"/>
    <property type="molecule type" value="Genomic_DNA"/>
</dbReference>
<keyword evidence="2" id="KW-1185">Reference proteome</keyword>
<organism evidence="1 2">
    <name type="scientific">Anthostomella pinea</name>
    <dbReference type="NCBI Taxonomy" id="933095"/>
    <lineage>
        <taxon>Eukaryota</taxon>
        <taxon>Fungi</taxon>
        <taxon>Dikarya</taxon>
        <taxon>Ascomycota</taxon>
        <taxon>Pezizomycotina</taxon>
        <taxon>Sordariomycetes</taxon>
        <taxon>Xylariomycetidae</taxon>
        <taxon>Xylariales</taxon>
        <taxon>Xylariaceae</taxon>
        <taxon>Anthostomella</taxon>
    </lineage>
</organism>